<proteinExistence type="inferred from homology"/>
<keyword evidence="2 3" id="KW-0129">CBS domain</keyword>
<evidence type="ECO:0000313" key="5">
    <source>
        <dbReference type="EMBL" id="AMD92413.1"/>
    </source>
</evidence>
<dbReference type="STRING" id="888061.AXF15_04330"/>
<dbReference type="SMART" id="SM00116">
    <property type="entry name" value="CBS"/>
    <property type="match status" value="3"/>
</dbReference>
<dbReference type="PANTHER" id="PTHR43080">
    <property type="entry name" value="CBS DOMAIN-CONTAINING PROTEIN CBSX3, MITOCHONDRIAL"/>
    <property type="match status" value="1"/>
</dbReference>
<dbReference type="SUPFAM" id="SSF54631">
    <property type="entry name" value="CBS-domain pair"/>
    <property type="match status" value="2"/>
</dbReference>
<name>A0A0X8JQ13_9BACT</name>
<evidence type="ECO:0000313" key="6">
    <source>
        <dbReference type="Proteomes" id="UP000063964"/>
    </source>
</evidence>
<sequence length="403" mass="43483">MQHLIDVNILKIFVPESGVREDRRIYEAITDAARAHGLAQIAVSRGMAGSGPDALIYGTGGRLSEAPVIVEIVDTPPRIAAFLPFARDLAGDGCVTVQEGRASFLLPLAAQDIMTRNVATVETHTPLEDVVRVLLRRNIKAVPVMDGSRVAGIITGGDLLSRGGLPLRLDMHGRLPVECRSILDHTLLAENIMTTPVRTLRPQSPLREALDIMTGSRIKRLPVTGDDGILLGMVSRTDVLAAVSRTWAAAARLHVLPPGIHAFACDILHTAVPTCGPDDLLAEILPRVAASSFRQIVVTGERKTVLGVVHDWNLLERCSGRPDLVNSVLAGLTRGAPAPEGFSGCARDVMESDYPRAAPETPLAEVIRILVERKRTRIVIADENGCLSGMVDRNMILRKLAER</sequence>
<reference evidence="6" key="1">
    <citation type="submission" date="2016-02" db="EMBL/GenBank/DDBJ databases">
        <authorList>
            <person name="Holder M.E."/>
            <person name="Ajami N.J."/>
            <person name="Petrosino J.F."/>
        </authorList>
    </citation>
    <scope>NUCLEOTIDE SEQUENCE [LARGE SCALE GENOMIC DNA]</scope>
    <source>
        <strain evidence="6">DSM 12838</strain>
    </source>
</reference>
<feature type="domain" description="CBS" evidence="4">
    <location>
        <begin position="350"/>
        <end position="403"/>
    </location>
</feature>
<evidence type="ECO:0000256" key="1">
    <source>
        <dbReference type="ARBA" id="ARBA00010554"/>
    </source>
</evidence>
<dbReference type="KEGG" id="doa:AXF15_04330"/>
<comment type="similarity">
    <text evidence="1">Belongs to the UPF0166 family.</text>
</comment>
<dbReference type="Gene3D" id="3.10.580.10">
    <property type="entry name" value="CBS-domain"/>
    <property type="match status" value="2"/>
</dbReference>
<dbReference type="PANTHER" id="PTHR43080:SF2">
    <property type="entry name" value="CBS DOMAIN-CONTAINING PROTEIN"/>
    <property type="match status" value="1"/>
</dbReference>
<dbReference type="AlphaFoldDB" id="A0A0X8JQ13"/>
<evidence type="ECO:0000256" key="3">
    <source>
        <dbReference type="PROSITE-ProRule" id="PRU00703"/>
    </source>
</evidence>
<feature type="domain" description="CBS" evidence="4">
    <location>
        <begin position="114"/>
        <end position="171"/>
    </location>
</feature>
<dbReference type="InterPro" id="IPR000644">
    <property type="entry name" value="CBS_dom"/>
</dbReference>
<dbReference type="CDD" id="cd02205">
    <property type="entry name" value="CBS_pair_SF"/>
    <property type="match status" value="1"/>
</dbReference>
<dbReference type="InterPro" id="IPR015867">
    <property type="entry name" value="N-reg_PII/ATP_PRibTrfase_C"/>
</dbReference>
<organism evidence="5 6">
    <name type="scientific">Desulfomicrobium orale DSM 12838</name>
    <dbReference type="NCBI Taxonomy" id="888061"/>
    <lineage>
        <taxon>Bacteria</taxon>
        <taxon>Pseudomonadati</taxon>
        <taxon>Thermodesulfobacteriota</taxon>
        <taxon>Desulfovibrionia</taxon>
        <taxon>Desulfovibrionales</taxon>
        <taxon>Desulfomicrobiaceae</taxon>
        <taxon>Desulfomicrobium</taxon>
    </lineage>
</organism>
<dbReference type="Proteomes" id="UP000063964">
    <property type="component" value="Chromosome"/>
</dbReference>
<dbReference type="InterPro" id="IPR011322">
    <property type="entry name" value="N-reg_PII-like_a/b"/>
</dbReference>
<keyword evidence="6" id="KW-1185">Reference proteome</keyword>
<protein>
    <recommendedName>
        <fullName evidence="4">CBS domain-containing protein</fullName>
    </recommendedName>
</protein>
<dbReference type="EMBL" id="CP014230">
    <property type="protein sequence ID" value="AMD92413.1"/>
    <property type="molecule type" value="Genomic_DNA"/>
</dbReference>
<dbReference type="RefSeq" id="WP_066603794.1">
    <property type="nucleotide sequence ID" value="NZ_CP014230.1"/>
</dbReference>
<accession>A0A0X8JQ13</accession>
<dbReference type="InterPro" id="IPR003793">
    <property type="entry name" value="UPF0166"/>
</dbReference>
<gene>
    <name evidence="5" type="ORF">AXF15_04330</name>
</gene>
<feature type="domain" description="CBS" evidence="4">
    <location>
        <begin position="193"/>
        <end position="249"/>
    </location>
</feature>
<dbReference type="Pfam" id="PF02641">
    <property type="entry name" value="DUF190"/>
    <property type="match status" value="1"/>
</dbReference>
<evidence type="ECO:0000256" key="2">
    <source>
        <dbReference type="ARBA" id="ARBA00023122"/>
    </source>
</evidence>
<dbReference type="InterPro" id="IPR046342">
    <property type="entry name" value="CBS_dom_sf"/>
</dbReference>
<dbReference type="SUPFAM" id="SSF54913">
    <property type="entry name" value="GlnB-like"/>
    <property type="match status" value="1"/>
</dbReference>
<dbReference type="PROSITE" id="PS51371">
    <property type="entry name" value="CBS"/>
    <property type="match status" value="3"/>
</dbReference>
<dbReference type="Pfam" id="PF00571">
    <property type="entry name" value="CBS"/>
    <property type="match status" value="4"/>
</dbReference>
<dbReference type="Gene3D" id="3.30.70.120">
    <property type="match status" value="1"/>
</dbReference>
<dbReference type="InterPro" id="IPR051257">
    <property type="entry name" value="Diverse_CBS-Domain"/>
</dbReference>
<evidence type="ECO:0000259" key="4">
    <source>
        <dbReference type="PROSITE" id="PS51371"/>
    </source>
</evidence>